<sequence length="102" mass="10900">MAKLIALYKTPADRSAFDAHYFDKHVPLAKSIPGLRRYEVSVGPVAVAKGESPYALAAILSFDSFESLQQALGTPEAAATTADLQNFAQAGVELLVFDSKDV</sequence>
<dbReference type="Pfam" id="PF07110">
    <property type="entry name" value="EthD"/>
    <property type="match status" value="1"/>
</dbReference>
<dbReference type="PANTHER" id="PTHR40260">
    <property type="entry name" value="BLR8190 PROTEIN"/>
    <property type="match status" value="1"/>
</dbReference>
<dbReference type="PANTHER" id="PTHR40260:SF2">
    <property type="entry name" value="BLR8190 PROTEIN"/>
    <property type="match status" value="1"/>
</dbReference>
<dbReference type="RefSeq" id="WP_035989444.1">
    <property type="nucleotide sequence ID" value="NZ_CP012747.1"/>
</dbReference>
<feature type="domain" description="EthD" evidence="1">
    <location>
        <begin position="9"/>
        <end position="89"/>
    </location>
</feature>
<dbReference type="Gene3D" id="3.30.70.100">
    <property type="match status" value="1"/>
</dbReference>
<dbReference type="GO" id="GO:0016491">
    <property type="term" value="F:oxidoreductase activity"/>
    <property type="evidence" value="ECO:0007669"/>
    <property type="project" value="InterPro"/>
</dbReference>
<dbReference type="GeneID" id="69970308"/>
<dbReference type="SUPFAM" id="SSF54909">
    <property type="entry name" value="Dimeric alpha+beta barrel"/>
    <property type="match status" value="1"/>
</dbReference>
<dbReference type="EMBL" id="CP012747">
    <property type="protein sequence ID" value="ALL66329.1"/>
    <property type="molecule type" value="Genomic_DNA"/>
</dbReference>
<name>A0A0P0RCS8_9BURK</name>
<accession>A0A0P0RCS8</accession>
<dbReference type="NCBIfam" id="TIGR02118">
    <property type="entry name" value="EthD family reductase"/>
    <property type="match status" value="1"/>
</dbReference>
<gene>
    <name evidence="2" type="ORF">K788_0002848</name>
</gene>
<dbReference type="Proteomes" id="UP000019146">
    <property type="component" value="Chromosome 2"/>
</dbReference>
<dbReference type="InterPro" id="IPR009799">
    <property type="entry name" value="EthD_dom"/>
</dbReference>
<dbReference type="KEGG" id="bcai:K788_0002848"/>
<evidence type="ECO:0000313" key="2">
    <source>
        <dbReference type="EMBL" id="ALL66329.1"/>
    </source>
</evidence>
<dbReference type="InterPro" id="IPR011008">
    <property type="entry name" value="Dimeric_a/b-barrel"/>
</dbReference>
<proteinExistence type="predicted"/>
<reference evidence="2 3" key="1">
    <citation type="journal article" date="2014" name="Genome Announc.">
        <title>Draft Genome Sequence of the Haloacid-Degrading Burkholderia caribensis Strain MBA4.</title>
        <authorList>
            <person name="Pan Y."/>
            <person name="Kong K.F."/>
            <person name="Tsang J.S."/>
        </authorList>
    </citation>
    <scope>NUCLEOTIDE SEQUENCE [LARGE SCALE GENOMIC DNA]</scope>
    <source>
        <strain evidence="2 3">MBA4</strain>
    </source>
</reference>
<protein>
    <submittedName>
        <fullName evidence="2">Putative ethyl tert-butyl ether degradation protein</fullName>
    </submittedName>
</protein>
<dbReference type="AlphaFoldDB" id="A0A0P0RCS8"/>
<organism evidence="2 3">
    <name type="scientific">Paraburkholderia caribensis MBA4</name>
    <dbReference type="NCBI Taxonomy" id="1323664"/>
    <lineage>
        <taxon>Bacteria</taxon>
        <taxon>Pseudomonadati</taxon>
        <taxon>Pseudomonadota</taxon>
        <taxon>Betaproteobacteria</taxon>
        <taxon>Burkholderiales</taxon>
        <taxon>Burkholderiaceae</taxon>
        <taxon>Paraburkholderia</taxon>
    </lineage>
</organism>
<evidence type="ECO:0000313" key="3">
    <source>
        <dbReference type="Proteomes" id="UP000019146"/>
    </source>
</evidence>
<evidence type="ECO:0000259" key="1">
    <source>
        <dbReference type="Pfam" id="PF07110"/>
    </source>
</evidence>